<dbReference type="VEuPathDB" id="VectorBase:HLOH_039977"/>
<evidence type="ECO:0000313" key="3">
    <source>
        <dbReference type="EMBL" id="KAH9374348.1"/>
    </source>
</evidence>
<comment type="caution">
    <text evidence="3">The sequence shown here is derived from an EMBL/GenBank/DDBJ whole genome shotgun (WGS) entry which is preliminary data.</text>
</comment>
<dbReference type="Pfam" id="PF25298">
    <property type="entry name" value="Baculo_FP_2nd"/>
    <property type="match status" value="1"/>
</dbReference>
<protein>
    <recommendedName>
        <fullName evidence="2">FP protein C-terminal domain-containing protein</fullName>
    </recommendedName>
</protein>
<dbReference type="InterPro" id="IPR057251">
    <property type="entry name" value="FP_C"/>
</dbReference>
<dbReference type="Gene3D" id="3.30.70.1820">
    <property type="entry name" value="L1 transposable element, RRM domain"/>
    <property type="match status" value="1"/>
</dbReference>
<dbReference type="EMBL" id="JABSTR010000006">
    <property type="protein sequence ID" value="KAH9374348.1"/>
    <property type="molecule type" value="Genomic_DNA"/>
</dbReference>
<feature type="coiled-coil region" evidence="1">
    <location>
        <begin position="1"/>
        <end position="85"/>
    </location>
</feature>
<keyword evidence="4" id="KW-1185">Reference proteome</keyword>
<dbReference type="InterPro" id="IPR004244">
    <property type="entry name" value="Transposase_22"/>
</dbReference>
<evidence type="ECO:0000313" key="4">
    <source>
        <dbReference type="Proteomes" id="UP000821853"/>
    </source>
</evidence>
<proteinExistence type="predicted"/>
<organism evidence="3 4">
    <name type="scientific">Haemaphysalis longicornis</name>
    <name type="common">Bush tick</name>
    <dbReference type="NCBI Taxonomy" id="44386"/>
    <lineage>
        <taxon>Eukaryota</taxon>
        <taxon>Metazoa</taxon>
        <taxon>Ecdysozoa</taxon>
        <taxon>Arthropoda</taxon>
        <taxon>Chelicerata</taxon>
        <taxon>Arachnida</taxon>
        <taxon>Acari</taxon>
        <taxon>Parasitiformes</taxon>
        <taxon>Ixodida</taxon>
        <taxon>Ixodoidea</taxon>
        <taxon>Ixodidae</taxon>
        <taxon>Haemaphysalinae</taxon>
        <taxon>Haemaphysalis</taxon>
    </lineage>
</organism>
<reference evidence="3 4" key="1">
    <citation type="journal article" date="2020" name="Cell">
        <title>Large-Scale Comparative Analyses of Tick Genomes Elucidate Their Genetic Diversity and Vector Capacities.</title>
        <authorList>
            <consortium name="Tick Genome and Microbiome Consortium (TIGMIC)"/>
            <person name="Jia N."/>
            <person name="Wang J."/>
            <person name="Shi W."/>
            <person name="Du L."/>
            <person name="Sun Y."/>
            <person name="Zhan W."/>
            <person name="Jiang J.F."/>
            <person name="Wang Q."/>
            <person name="Zhang B."/>
            <person name="Ji P."/>
            <person name="Bell-Sakyi L."/>
            <person name="Cui X.M."/>
            <person name="Yuan T.T."/>
            <person name="Jiang B.G."/>
            <person name="Yang W.F."/>
            <person name="Lam T.T."/>
            <person name="Chang Q.C."/>
            <person name="Ding S.J."/>
            <person name="Wang X.J."/>
            <person name="Zhu J.G."/>
            <person name="Ruan X.D."/>
            <person name="Zhao L."/>
            <person name="Wei J.T."/>
            <person name="Ye R.Z."/>
            <person name="Que T.C."/>
            <person name="Du C.H."/>
            <person name="Zhou Y.H."/>
            <person name="Cheng J.X."/>
            <person name="Dai P.F."/>
            <person name="Guo W.B."/>
            <person name="Han X.H."/>
            <person name="Huang E.J."/>
            <person name="Li L.F."/>
            <person name="Wei W."/>
            <person name="Gao Y.C."/>
            <person name="Liu J.Z."/>
            <person name="Shao H.Z."/>
            <person name="Wang X."/>
            <person name="Wang C.C."/>
            <person name="Yang T.C."/>
            <person name="Huo Q.B."/>
            <person name="Li W."/>
            <person name="Chen H.Y."/>
            <person name="Chen S.E."/>
            <person name="Zhou L.G."/>
            <person name="Ni X.B."/>
            <person name="Tian J.H."/>
            <person name="Sheng Y."/>
            <person name="Liu T."/>
            <person name="Pan Y.S."/>
            <person name="Xia L.Y."/>
            <person name="Li J."/>
            <person name="Zhao F."/>
            <person name="Cao W.C."/>
        </authorList>
    </citation>
    <scope>NUCLEOTIDE SEQUENCE [LARGE SCALE GENOMIC DNA]</scope>
    <source>
        <strain evidence="3">HaeL-2018</strain>
    </source>
</reference>
<dbReference type="PANTHER" id="PTHR11505">
    <property type="entry name" value="L1 TRANSPOSABLE ELEMENT-RELATED"/>
    <property type="match status" value="1"/>
</dbReference>
<feature type="domain" description="FP protein C-terminal" evidence="2">
    <location>
        <begin position="191"/>
        <end position="241"/>
    </location>
</feature>
<dbReference type="AlphaFoldDB" id="A0A9J6GJ14"/>
<accession>A0A9J6GJ14</accession>
<sequence>MSELTKLRDELRKGMREFEAKMERDLRKELRDLKASLDFFNKEFEKAKAERFELAKVNKELKASNENLAEECRALKKQASQLEDRVTTSEQYSRNRNLEIKGVPLTEDENICEIVRQIGNALEVPIEEGEIEVCHRVPVKNPSAPPNIVVQFNSRTKRDAVLKKAKKMRVSTEDLCFTPNSPLYINEHLCPALKQLLGMAVARKKAKGWRFVWSCDGKILARKEESSPIVRIRNAQDVDKIA</sequence>
<gene>
    <name evidence="3" type="ORF">HPB48_013148</name>
</gene>
<name>A0A9J6GJ14_HAELO</name>
<keyword evidence="1" id="KW-0175">Coiled coil</keyword>
<evidence type="ECO:0000256" key="1">
    <source>
        <dbReference type="SAM" id="Coils"/>
    </source>
</evidence>
<dbReference type="Proteomes" id="UP000821853">
    <property type="component" value="Chromosome 4"/>
</dbReference>
<dbReference type="OMA" id="STRIIEC"/>
<dbReference type="OrthoDB" id="5989141at2759"/>
<evidence type="ECO:0000259" key="2">
    <source>
        <dbReference type="Pfam" id="PF25298"/>
    </source>
</evidence>